<evidence type="ECO:0000259" key="6">
    <source>
        <dbReference type="PROSITE" id="PS51898"/>
    </source>
</evidence>
<evidence type="ECO:0000256" key="4">
    <source>
        <dbReference type="PROSITE-ProRule" id="PRU01248"/>
    </source>
</evidence>
<dbReference type="Proteomes" id="UP000271554">
    <property type="component" value="Chromosome"/>
</dbReference>
<dbReference type="KEGG" id="shun:DWB77_03628"/>
<dbReference type="Gene3D" id="1.10.443.10">
    <property type="entry name" value="Intergrase catalytic core"/>
    <property type="match status" value="1"/>
</dbReference>
<name>A0A387HL04_9ACTN</name>
<reference evidence="8 9" key="1">
    <citation type="submission" date="2018-10" db="EMBL/GenBank/DDBJ databases">
        <title>Relationship between Morphology and Antimicrobial Activity in Streptomyces.</title>
        <authorList>
            <person name="Kang H.J."/>
            <person name="Kim S.B."/>
        </authorList>
    </citation>
    <scope>NUCLEOTIDE SEQUENCE [LARGE SCALE GENOMIC DNA]</scope>
    <source>
        <strain evidence="8 9">BH38</strain>
    </source>
</reference>
<keyword evidence="9" id="KW-1185">Reference proteome</keyword>
<dbReference type="InterPro" id="IPR010998">
    <property type="entry name" value="Integrase_recombinase_N"/>
</dbReference>
<evidence type="ECO:0000256" key="2">
    <source>
        <dbReference type="ARBA" id="ARBA00023125"/>
    </source>
</evidence>
<accession>A0A387HL04</accession>
<dbReference type="InterPro" id="IPR002104">
    <property type="entry name" value="Integrase_catalytic"/>
</dbReference>
<dbReference type="InterPro" id="IPR050090">
    <property type="entry name" value="Tyrosine_recombinase_XerCD"/>
</dbReference>
<evidence type="ECO:0000259" key="7">
    <source>
        <dbReference type="PROSITE" id="PS51900"/>
    </source>
</evidence>
<sequence>MALPSPSPKGTAFMAGHIQDRWYKTETDANGKTTRVKSDRYGTGMRYRARYIAPDGTEKSKSFPDGKKRLAEEWLARIEADMSRGQYIDPKATRMTFQEFGEKWLASQSGDPNTKASMTSQLRLHAFPRIGARSLGAFQPSHIREFVTQLEGSGMSGSYARVIFSNVRAILSAAVEDGYMPRNPCTSRTVTLPEMGARRVVPWLPERVFAVRSAMVDRFRPMVDVGAGCGMRQGEILGLSVEELDFGNGTLHVVQQLKLSLSQPVFAPPKGGKLRDVPLPEPVADALREHMKLFPPVEITLPWMRAGGQPVTKRLIFTGPLGSHVWRTSLNEDHWKPALAKVGVIPKAKSREHTAAREHGMHALRHFYASVLLDAGESIKAVSEYLGHSDPGLTLKVYAHLMPSSRDRARKALGRALRPQDPPASRPTDGPE</sequence>
<dbReference type="GO" id="GO:0003677">
    <property type="term" value="F:DNA binding"/>
    <property type="evidence" value="ECO:0007669"/>
    <property type="project" value="UniProtKB-UniRule"/>
</dbReference>
<evidence type="ECO:0000313" key="9">
    <source>
        <dbReference type="Proteomes" id="UP000271554"/>
    </source>
</evidence>
<gene>
    <name evidence="8" type="primary">intQ</name>
    <name evidence="8" type="ORF">DWB77_03628</name>
</gene>
<feature type="region of interest" description="Disordered" evidence="5">
    <location>
        <begin position="408"/>
        <end position="432"/>
    </location>
</feature>
<dbReference type="InterPro" id="IPR013762">
    <property type="entry name" value="Integrase-like_cat_sf"/>
</dbReference>
<evidence type="ECO:0000256" key="3">
    <source>
        <dbReference type="ARBA" id="ARBA00023172"/>
    </source>
</evidence>
<dbReference type="InterPro" id="IPR011010">
    <property type="entry name" value="DNA_brk_join_enz"/>
</dbReference>
<dbReference type="InterPro" id="IPR053876">
    <property type="entry name" value="Phage_int_M"/>
</dbReference>
<dbReference type="AlphaFoldDB" id="A0A387HL04"/>
<proteinExistence type="inferred from homology"/>
<dbReference type="PANTHER" id="PTHR30349">
    <property type="entry name" value="PHAGE INTEGRASE-RELATED"/>
    <property type="match status" value="1"/>
</dbReference>
<keyword evidence="2 4" id="KW-0238">DNA-binding</keyword>
<evidence type="ECO:0000313" key="8">
    <source>
        <dbReference type="EMBL" id="AYG81480.1"/>
    </source>
</evidence>
<dbReference type="EMBL" id="CP032698">
    <property type="protein sequence ID" value="AYG81480.1"/>
    <property type="molecule type" value="Genomic_DNA"/>
</dbReference>
<feature type="domain" description="Tyr recombinase" evidence="6">
    <location>
        <begin position="198"/>
        <end position="414"/>
    </location>
</feature>
<protein>
    <submittedName>
        <fullName evidence="8">Defective protein IntQ</fullName>
    </submittedName>
</protein>
<dbReference type="Pfam" id="PF22022">
    <property type="entry name" value="Phage_int_M"/>
    <property type="match status" value="1"/>
</dbReference>
<keyword evidence="3" id="KW-0233">DNA recombination</keyword>
<dbReference type="Pfam" id="PF00589">
    <property type="entry name" value="Phage_integrase"/>
    <property type="match status" value="1"/>
</dbReference>
<dbReference type="PROSITE" id="PS51898">
    <property type="entry name" value="TYR_RECOMBINASE"/>
    <property type="match status" value="1"/>
</dbReference>
<evidence type="ECO:0000256" key="1">
    <source>
        <dbReference type="ARBA" id="ARBA00008857"/>
    </source>
</evidence>
<dbReference type="GO" id="GO:0015074">
    <property type="term" value="P:DNA integration"/>
    <property type="evidence" value="ECO:0007669"/>
    <property type="project" value="InterPro"/>
</dbReference>
<feature type="domain" description="Core-binding (CB)" evidence="7">
    <location>
        <begin position="95"/>
        <end position="175"/>
    </location>
</feature>
<dbReference type="InterPro" id="IPR044068">
    <property type="entry name" value="CB"/>
</dbReference>
<dbReference type="GO" id="GO:0006310">
    <property type="term" value="P:DNA recombination"/>
    <property type="evidence" value="ECO:0007669"/>
    <property type="project" value="UniProtKB-KW"/>
</dbReference>
<dbReference type="CDD" id="cd01189">
    <property type="entry name" value="INT_ICEBs1_C_like"/>
    <property type="match status" value="1"/>
</dbReference>
<dbReference type="PANTHER" id="PTHR30349:SF64">
    <property type="entry name" value="PROPHAGE INTEGRASE INTD-RELATED"/>
    <property type="match status" value="1"/>
</dbReference>
<evidence type="ECO:0000256" key="5">
    <source>
        <dbReference type="SAM" id="MobiDB-lite"/>
    </source>
</evidence>
<dbReference type="Gene3D" id="1.10.150.130">
    <property type="match status" value="1"/>
</dbReference>
<dbReference type="PROSITE" id="PS51900">
    <property type="entry name" value="CB"/>
    <property type="match status" value="1"/>
</dbReference>
<comment type="similarity">
    <text evidence="1">Belongs to the 'phage' integrase family.</text>
</comment>
<dbReference type="SUPFAM" id="SSF56349">
    <property type="entry name" value="DNA breaking-rejoining enzymes"/>
    <property type="match status" value="1"/>
</dbReference>
<organism evidence="8 9">
    <name type="scientific">Streptomyces hundungensis</name>
    <dbReference type="NCBI Taxonomy" id="1077946"/>
    <lineage>
        <taxon>Bacteria</taxon>
        <taxon>Bacillati</taxon>
        <taxon>Actinomycetota</taxon>
        <taxon>Actinomycetes</taxon>
        <taxon>Kitasatosporales</taxon>
        <taxon>Streptomycetaceae</taxon>
        <taxon>Streptomyces</taxon>
    </lineage>
</organism>